<dbReference type="GO" id="GO:0015074">
    <property type="term" value="P:DNA integration"/>
    <property type="evidence" value="ECO:0007669"/>
    <property type="project" value="InterPro"/>
</dbReference>
<sequence length="422" mass="49220">MATLKMTLHTANQRKDGTYPVSLRVIKDMRAKYCSTGLYAHLNEWDEKAERFVGNKRICPMNKEYNARLIELVARAQAVILQFDRDGIDWTLNQFEEEFTHKTKKGKFLDYANKIIKDLKETGHNGTGKVYEAAIYNLSLFDPKLKSRLLQEIDIKYVHAYNSFMEKRGWVGNTRLHEMKTLRAILNRAILEKECTANFYPFGKGGFPISSLAEETRKRYLSEESLKKLIGTKSNNKKNEEARLLFIFSYLCFGMSYVDMANLKKDNIITENGKEYIIYKRHKTEHNKNAKFIKIPLGKDLKEILEWFSNNGKLLGDHILPLMTIDCTGDKLYDHLQRRRAKYNNYLRRLATEFELPEKITSYVSRHSMAMTLQDDGTPREIISQIMGHKDLKTTNVYLDSFGNEKIEEVTNKSLYKNRIAL</sequence>
<dbReference type="SUPFAM" id="SSF56349">
    <property type="entry name" value="DNA breaking-rejoining enzymes"/>
    <property type="match status" value="1"/>
</dbReference>
<dbReference type="PROSITE" id="PS00108">
    <property type="entry name" value="PROTEIN_KINASE_ST"/>
    <property type="match status" value="1"/>
</dbReference>
<dbReference type="PANTHER" id="PTHR30349:SF64">
    <property type="entry name" value="PROPHAGE INTEGRASE INTD-RELATED"/>
    <property type="match status" value="1"/>
</dbReference>
<protein>
    <submittedName>
        <fullName evidence="5">Site-specific tyrosine recombinase XerD</fullName>
    </submittedName>
</protein>
<dbReference type="InterPro" id="IPR011010">
    <property type="entry name" value="DNA_brk_join_enz"/>
</dbReference>
<dbReference type="GO" id="GO:0006310">
    <property type="term" value="P:DNA recombination"/>
    <property type="evidence" value="ECO:0007669"/>
    <property type="project" value="UniProtKB-KW"/>
</dbReference>
<dbReference type="CDD" id="cd01185">
    <property type="entry name" value="INTN1_C_like"/>
    <property type="match status" value="1"/>
</dbReference>
<dbReference type="InterPro" id="IPR050090">
    <property type="entry name" value="Tyrosine_recombinase_XerCD"/>
</dbReference>
<dbReference type="Pfam" id="PF00589">
    <property type="entry name" value="Phage_integrase"/>
    <property type="match status" value="1"/>
</dbReference>
<comment type="similarity">
    <text evidence="1">Belongs to the 'phage' integrase family.</text>
</comment>
<dbReference type="EMBL" id="CACRUW010000001">
    <property type="protein sequence ID" value="VYT66656.1"/>
    <property type="molecule type" value="Genomic_DNA"/>
</dbReference>
<dbReference type="Gene3D" id="1.10.150.130">
    <property type="match status" value="1"/>
</dbReference>
<dbReference type="InterPro" id="IPR013762">
    <property type="entry name" value="Integrase-like_cat_sf"/>
</dbReference>
<feature type="domain" description="Tyr recombinase" evidence="4">
    <location>
        <begin position="216"/>
        <end position="412"/>
    </location>
</feature>
<dbReference type="AlphaFoldDB" id="A0A6N2YLG3"/>
<name>A0A6N2YLG3_PARDI</name>
<dbReference type="GO" id="GO:0004672">
    <property type="term" value="F:protein kinase activity"/>
    <property type="evidence" value="ECO:0007669"/>
    <property type="project" value="InterPro"/>
</dbReference>
<gene>
    <name evidence="5" type="ORF">PDLFYP31_00074</name>
</gene>
<dbReference type="InterPro" id="IPR008271">
    <property type="entry name" value="Ser/Thr_kinase_AS"/>
</dbReference>
<evidence type="ECO:0000256" key="1">
    <source>
        <dbReference type="ARBA" id="ARBA00008857"/>
    </source>
</evidence>
<organism evidence="5">
    <name type="scientific">Parabacteroides distasonis</name>
    <dbReference type="NCBI Taxonomy" id="823"/>
    <lineage>
        <taxon>Bacteria</taxon>
        <taxon>Pseudomonadati</taxon>
        <taxon>Bacteroidota</taxon>
        <taxon>Bacteroidia</taxon>
        <taxon>Bacteroidales</taxon>
        <taxon>Tannerellaceae</taxon>
        <taxon>Parabacteroides</taxon>
    </lineage>
</organism>
<evidence type="ECO:0000259" key="4">
    <source>
        <dbReference type="PROSITE" id="PS51898"/>
    </source>
</evidence>
<dbReference type="PANTHER" id="PTHR30349">
    <property type="entry name" value="PHAGE INTEGRASE-RELATED"/>
    <property type="match status" value="1"/>
</dbReference>
<dbReference type="PROSITE" id="PS51898">
    <property type="entry name" value="TYR_RECOMBINASE"/>
    <property type="match status" value="1"/>
</dbReference>
<dbReference type="InterPro" id="IPR002104">
    <property type="entry name" value="Integrase_catalytic"/>
</dbReference>
<dbReference type="InterPro" id="IPR025269">
    <property type="entry name" value="SAM-like_dom"/>
</dbReference>
<evidence type="ECO:0000256" key="3">
    <source>
        <dbReference type="ARBA" id="ARBA00023172"/>
    </source>
</evidence>
<dbReference type="InterPro" id="IPR010998">
    <property type="entry name" value="Integrase_recombinase_N"/>
</dbReference>
<dbReference type="InterPro" id="IPR035386">
    <property type="entry name" value="Arm-DNA-bind_5"/>
</dbReference>
<proteinExistence type="inferred from homology"/>
<dbReference type="GO" id="GO:0003677">
    <property type="term" value="F:DNA binding"/>
    <property type="evidence" value="ECO:0007669"/>
    <property type="project" value="UniProtKB-KW"/>
</dbReference>
<dbReference type="Gene3D" id="1.10.443.10">
    <property type="entry name" value="Intergrase catalytic core"/>
    <property type="match status" value="1"/>
</dbReference>
<accession>A0A6N2YLG3</accession>
<dbReference type="Pfam" id="PF13102">
    <property type="entry name" value="Phage_int_SAM_5"/>
    <property type="match status" value="1"/>
</dbReference>
<dbReference type="Pfam" id="PF17293">
    <property type="entry name" value="Arm-DNA-bind_5"/>
    <property type="match status" value="1"/>
</dbReference>
<keyword evidence="3" id="KW-0233">DNA recombination</keyword>
<reference evidence="5" key="1">
    <citation type="submission" date="2019-11" db="EMBL/GenBank/DDBJ databases">
        <authorList>
            <person name="Feng L."/>
        </authorList>
    </citation>
    <scope>NUCLEOTIDE SEQUENCE</scope>
    <source>
        <strain evidence="5">PdistasonisLFYP31</strain>
    </source>
</reference>
<dbReference type="RefSeq" id="WP_156682332.1">
    <property type="nucleotide sequence ID" value="NZ_CACRUW010000001.1"/>
</dbReference>
<evidence type="ECO:0000313" key="5">
    <source>
        <dbReference type="EMBL" id="VYT66656.1"/>
    </source>
</evidence>
<evidence type="ECO:0000256" key="2">
    <source>
        <dbReference type="ARBA" id="ARBA00023125"/>
    </source>
</evidence>
<keyword evidence="2" id="KW-0238">DNA-binding</keyword>